<protein>
    <submittedName>
        <fullName evidence="2">SnoaL-like protein</fullName>
    </submittedName>
</protein>
<evidence type="ECO:0000313" key="3">
    <source>
        <dbReference type="Proteomes" id="UP000232587"/>
    </source>
</evidence>
<reference evidence="2 3" key="1">
    <citation type="submission" date="2017-11" db="EMBL/GenBank/DDBJ databases">
        <title>Genomic Encyclopedia of Type Strains, Phase III (KMG-III): the genomes of soil and plant-associated and newly described type strains.</title>
        <authorList>
            <person name="Whitman W."/>
        </authorList>
    </citation>
    <scope>NUCLEOTIDE SEQUENCE [LARGE SCALE GENOMIC DNA]</scope>
    <source>
        <strain evidence="2 3">CGMCC 1.12274</strain>
    </source>
</reference>
<dbReference type="SUPFAM" id="SSF54427">
    <property type="entry name" value="NTF2-like"/>
    <property type="match status" value="1"/>
</dbReference>
<dbReference type="AlphaFoldDB" id="A0A2N0H3D8"/>
<accession>A0A2N0H3D8</accession>
<comment type="caution">
    <text evidence="2">The sequence shown here is derived from an EMBL/GenBank/DDBJ whole genome shotgun (WGS) entry which is preliminary data.</text>
</comment>
<feature type="domain" description="SnoaL-like" evidence="1">
    <location>
        <begin position="11"/>
        <end position="127"/>
    </location>
</feature>
<evidence type="ECO:0000313" key="2">
    <source>
        <dbReference type="EMBL" id="PKB13410.1"/>
    </source>
</evidence>
<dbReference type="OrthoDB" id="2860904at2"/>
<dbReference type="InterPro" id="IPR037401">
    <property type="entry name" value="SnoaL-like"/>
</dbReference>
<gene>
    <name evidence="2" type="ORF">B0I00_3209</name>
</gene>
<organism evidence="2 3">
    <name type="scientific">Novosphingobium kunmingense</name>
    <dbReference type="NCBI Taxonomy" id="1211806"/>
    <lineage>
        <taxon>Bacteria</taxon>
        <taxon>Pseudomonadati</taxon>
        <taxon>Pseudomonadota</taxon>
        <taxon>Alphaproteobacteria</taxon>
        <taxon>Sphingomonadales</taxon>
        <taxon>Sphingomonadaceae</taxon>
        <taxon>Novosphingobium</taxon>
    </lineage>
</organism>
<dbReference type="Proteomes" id="UP000232587">
    <property type="component" value="Unassembled WGS sequence"/>
</dbReference>
<sequence length="157" mass="16936">MPLVTGGPEALVVGYACALDQRDWAAFRSLFGERVRLDYGAIGSVVGPIAADLWTQRCRALEGFDATLHRITNMRVTRAGDTAVVDSYVDALHFITIGRVELVGQLAGTYRHELVRAAKDRWQIAACTIRAAGFPGGRVAFDRAFAAARARNSGVTA</sequence>
<name>A0A2N0H3D8_9SPHN</name>
<dbReference type="Pfam" id="PF13577">
    <property type="entry name" value="SnoaL_4"/>
    <property type="match status" value="1"/>
</dbReference>
<dbReference type="InterPro" id="IPR032710">
    <property type="entry name" value="NTF2-like_dom_sf"/>
</dbReference>
<dbReference type="Gene3D" id="3.10.450.50">
    <property type="match status" value="1"/>
</dbReference>
<keyword evidence="3" id="KW-1185">Reference proteome</keyword>
<evidence type="ECO:0000259" key="1">
    <source>
        <dbReference type="Pfam" id="PF13577"/>
    </source>
</evidence>
<dbReference type="RefSeq" id="WP_157812602.1">
    <property type="nucleotide sequence ID" value="NZ_PHUF01000007.1"/>
</dbReference>
<proteinExistence type="predicted"/>
<dbReference type="EMBL" id="PHUF01000007">
    <property type="protein sequence ID" value="PKB13410.1"/>
    <property type="molecule type" value="Genomic_DNA"/>
</dbReference>